<evidence type="ECO:0000313" key="2">
    <source>
        <dbReference type="Proteomes" id="UP000535406"/>
    </source>
</evidence>
<name>A0A7W7YZ71_9HYPH</name>
<dbReference type="RefSeq" id="WP_184146799.1">
    <property type="nucleotide sequence ID" value="NZ_JACHIK010000025.1"/>
</dbReference>
<proteinExistence type="predicted"/>
<gene>
    <name evidence="1" type="ORF">HNQ66_004420</name>
</gene>
<evidence type="ECO:0008006" key="3">
    <source>
        <dbReference type="Google" id="ProtNLM"/>
    </source>
</evidence>
<keyword evidence="2" id="KW-1185">Reference proteome</keyword>
<reference evidence="1 2" key="1">
    <citation type="submission" date="2020-08" db="EMBL/GenBank/DDBJ databases">
        <title>Genomic Encyclopedia of Type Strains, Phase IV (KMG-IV): sequencing the most valuable type-strain genomes for metagenomic binning, comparative biology and taxonomic classification.</title>
        <authorList>
            <person name="Goeker M."/>
        </authorList>
    </citation>
    <scope>NUCLEOTIDE SEQUENCE [LARGE SCALE GENOMIC DNA]</scope>
    <source>
        <strain evidence="1 2">DSM 21319</strain>
    </source>
</reference>
<sequence>MIVAACPAIAADMDGPIIAGSPVFSYDNAADTTDMLEPSGSGFSGYVEGSFSKAFDTPYDVDGRAWALRGSINIEGPSGLNVQFDGGYARTTVEDVSVNQLVGAGHTYYRDREFAIGGFVQASSIGADYLGYSLDGTIKDYLGGVEGAWFMDQATVYGRAGYGQAKWEGYSADHAVGAIGARLYATDNFRFDVEGAINRLSHADLKLDTRSATFSINCERNEHPTF</sequence>
<dbReference type="Proteomes" id="UP000535406">
    <property type="component" value="Unassembled WGS sequence"/>
</dbReference>
<evidence type="ECO:0000313" key="1">
    <source>
        <dbReference type="EMBL" id="MBB5044992.1"/>
    </source>
</evidence>
<comment type="caution">
    <text evidence="1">The sequence shown here is derived from an EMBL/GenBank/DDBJ whole genome shotgun (WGS) entry which is preliminary data.</text>
</comment>
<accession>A0A7W7YZ71</accession>
<organism evidence="1 2">
    <name type="scientific">Shinella fusca</name>
    <dbReference type="NCBI Taxonomy" id="544480"/>
    <lineage>
        <taxon>Bacteria</taxon>
        <taxon>Pseudomonadati</taxon>
        <taxon>Pseudomonadota</taxon>
        <taxon>Alphaproteobacteria</taxon>
        <taxon>Hyphomicrobiales</taxon>
        <taxon>Rhizobiaceae</taxon>
        <taxon>Shinella</taxon>
    </lineage>
</organism>
<dbReference type="EMBL" id="JACHIK010000025">
    <property type="protein sequence ID" value="MBB5044992.1"/>
    <property type="molecule type" value="Genomic_DNA"/>
</dbReference>
<protein>
    <recommendedName>
        <fullName evidence="3">Outer membrane protein beta-barrel domain-containing protein</fullName>
    </recommendedName>
</protein>
<dbReference type="AlphaFoldDB" id="A0A7W7YZ71"/>